<reference evidence="2" key="1">
    <citation type="submission" date="2017-06" db="EMBL/GenBank/DDBJ databases">
        <authorList>
            <person name="Varghese N."/>
            <person name="Submissions S."/>
        </authorList>
    </citation>
    <scope>NUCLEOTIDE SEQUENCE [LARGE SCALE GENOMIC DNA]</scope>
    <source>
        <strain evidence="2">NKM1</strain>
    </source>
</reference>
<keyword evidence="2" id="KW-1185">Reference proteome</keyword>
<protein>
    <submittedName>
        <fullName evidence="1">Uncharacterized protein</fullName>
    </submittedName>
</protein>
<evidence type="ECO:0000313" key="1">
    <source>
        <dbReference type="EMBL" id="SNT11718.1"/>
    </source>
</evidence>
<sequence>MIGGAASYLSSSVVMSLVWHFTIEVYPNPLHEV</sequence>
<gene>
    <name evidence="1" type="ORF">SAMN06296052_12530</name>
</gene>
<accession>A0A239K1S7</accession>
<proteinExistence type="predicted"/>
<dbReference type="Proteomes" id="UP000198432">
    <property type="component" value="Unassembled WGS sequence"/>
</dbReference>
<name>A0A239K1S7_9BACT</name>
<organism evidence="1 2">
    <name type="scientific">Pontibacter ummariensis</name>
    <dbReference type="NCBI Taxonomy" id="1610492"/>
    <lineage>
        <taxon>Bacteria</taxon>
        <taxon>Pseudomonadati</taxon>
        <taxon>Bacteroidota</taxon>
        <taxon>Cytophagia</taxon>
        <taxon>Cytophagales</taxon>
        <taxon>Hymenobacteraceae</taxon>
        <taxon>Pontibacter</taxon>
    </lineage>
</organism>
<evidence type="ECO:0000313" key="2">
    <source>
        <dbReference type="Proteomes" id="UP000198432"/>
    </source>
</evidence>
<dbReference type="EMBL" id="FZOQ01000025">
    <property type="protein sequence ID" value="SNT11718.1"/>
    <property type="molecule type" value="Genomic_DNA"/>
</dbReference>
<dbReference type="AlphaFoldDB" id="A0A239K1S7"/>